<name>A0A8A3PB82_9HELO</name>
<reference evidence="2" key="1">
    <citation type="submission" date="2020-10" db="EMBL/GenBank/DDBJ databases">
        <title>Genome Sequence of Monilinia vaccinii-corymbosi Sheds Light on Mummy Berry Disease Infection of Blueberry and Mating Type.</title>
        <authorList>
            <person name="Yow A.G."/>
            <person name="Zhang Y."/>
            <person name="Bansal K."/>
            <person name="Eacker S.M."/>
            <person name="Sullivan S."/>
            <person name="Liachko I."/>
            <person name="Cubeta M.A."/>
            <person name="Rollins J.A."/>
            <person name="Ashrafi H."/>
        </authorList>
    </citation>
    <scope>NUCLEOTIDE SEQUENCE</scope>
    <source>
        <strain evidence="2">RL-1</strain>
    </source>
</reference>
<organism evidence="2 3">
    <name type="scientific">Monilinia vaccinii-corymbosi</name>
    <dbReference type="NCBI Taxonomy" id="61207"/>
    <lineage>
        <taxon>Eukaryota</taxon>
        <taxon>Fungi</taxon>
        <taxon>Dikarya</taxon>
        <taxon>Ascomycota</taxon>
        <taxon>Pezizomycotina</taxon>
        <taxon>Leotiomycetes</taxon>
        <taxon>Helotiales</taxon>
        <taxon>Sclerotiniaceae</taxon>
        <taxon>Monilinia</taxon>
    </lineage>
</organism>
<feature type="region of interest" description="Disordered" evidence="1">
    <location>
        <begin position="170"/>
        <end position="199"/>
    </location>
</feature>
<evidence type="ECO:0000256" key="1">
    <source>
        <dbReference type="SAM" id="MobiDB-lite"/>
    </source>
</evidence>
<proteinExistence type="predicted"/>
<dbReference type="Proteomes" id="UP000672032">
    <property type="component" value="Chromosome 3"/>
</dbReference>
<feature type="compositionally biased region" description="Low complexity" evidence="1">
    <location>
        <begin position="118"/>
        <end position="130"/>
    </location>
</feature>
<dbReference type="EMBL" id="CP063407">
    <property type="protein sequence ID" value="QSZ32354.1"/>
    <property type="molecule type" value="Genomic_DNA"/>
</dbReference>
<protein>
    <submittedName>
        <fullName evidence="2">Uncharacterized protein</fullName>
    </submittedName>
</protein>
<accession>A0A8A3PB82</accession>
<feature type="compositionally biased region" description="Polar residues" evidence="1">
    <location>
        <begin position="257"/>
        <end position="266"/>
    </location>
</feature>
<gene>
    <name evidence="2" type="ORF">DSL72_001928</name>
</gene>
<feature type="region of interest" description="Disordered" evidence="1">
    <location>
        <begin position="102"/>
        <end position="130"/>
    </location>
</feature>
<feature type="compositionally biased region" description="Polar residues" evidence="1">
    <location>
        <begin position="572"/>
        <end position="592"/>
    </location>
</feature>
<evidence type="ECO:0000313" key="3">
    <source>
        <dbReference type="Proteomes" id="UP000672032"/>
    </source>
</evidence>
<keyword evidence="3" id="KW-1185">Reference proteome</keyword>
<dbReference type="OrthoDB" id="10632470at2759"/>
<feature type="region of interest" description="Disordered" evidence="1">
    <location>
        <begin position="257"/>
        <end position="299"/>
    </location>
</feature>
<feature type="compositionally biased region" description="Low complexity" evidence="1">
    <location>
        <begin position="176"/>
        <end position="188"/>
    </location>
</feature>
<evidence type="ECO:0000313" key="2">
    <source>
        <dbReference type="EMBL" id="QSZ32354.1"/>
    </source>
</evidence>
<feature type="compositionally biased region" description="Low complexity" evidence="1">
    <location>
        <begin position="287"/>
        <end position="299"/>
    </location>
</feature>
<feature type="region of interest" description="Disordered" evidence="1">
    <location>
        <begin position="565"/>
        <end position="592"/>
    </location>
</feature>
<dbReference type="AlphaFoldDB" id="A0A8A3PB82"/>
<sequence>MHTTLLPFLLFLVYPSIIFVLAQLELPLGSSLPQTPAIPVLTLTTNAILILDVTSIITKTDVIIVSPTMLATFTKLSTSIDTAIMTHGTSISSRPTQSFFSTEPSMSIDKTDTNCTDSISSNPAQSSPSNVLSTLIDTAVTTHIAPISSNPDECLPSTVLSTSIGKADTTHTTFISSRPTHTSPSSSSGDLPMPADTTDTTEMASISTPLVQSSPSNSTSHLSMPIDTAETTLTIPSTSQPIPSSIDTALIAHSTSISSHTVQNSPSNPPSHLLTDTTKMPDVDSISPSPTQSLPYSSSGSLSIPLLTTEITRTTLISSHTDQSSSYKLPSNFPTTTVITIQDTSILSYPAQSLPSSSSSYQPDSTTVVWITRSAWLSPSTTTTTVTYPLDGFRFTPTDLAGSRNMKIAAHEIQTYRDSHSLQISTINTVTLLGISATTVPVAINYVKPPSSQNSTSASDSNFLFDTSKTLNSGFGSESNATVTTEMIPTSTLVNNPAVIASLKMSAQAMTLSSRMGNSIPGTIATTSKLPDLNSAYPLTHSYQDPPTSSLIRLGSSFLINHTAPISPISPPSETKISTPNSLQTFEPSQASNSIQAINTTQARHSHLNASQSSSQNTPSLHSMYSIASYLNAIPTTLGTITAHTDSTKVQPTDANKKQGRRSRLDIIQRRVDSRSKEQGRPETWARDEEISQAGKFAADMGTLVFRIVPLGLLIFVWLL</sequence>